<dbReference type="PANTHER" id="PTHR33885:SF3">
    <property type="entry name" value="PHAGE SHOCK PROTEIN C"/>
    <property type="match status" value="1"/>
</dbReference>
<evidence type="ECO:0000256" key="1">
    <source>
        <dbReference type="ARBA" id="ARBA00004162"/>
    </source>
</evidence>
<accession>A0A7M1URW8</accession>
<dbReference type="InterPro" id="IPR007168">
    <property type="entry name" value="Phageshock_PspC_N"/>
</dbReference>
<feature type="transmembrane region" description="Helical" evidence="6">
    <location>
        <begin position="126"/>
        <end position="143"/>
    </location>
</feature>
<keyword evidence="5 6" id="KW-0472">Membrane</keyword>
<dbReference type="RefSeq" id="WP_193436583.1">
    <property type="nucleotide sequence ID" value="NZ_CP063144.1"/>
</dbReference>
<evidence type="ECO:0000313" key="8">
    <source>
        <dbReference type="EMBL" id="QOR94786.1"/>
    </source>
</evidence>
<evidence type="ECO:0000256" key="5">
    <source>
        <dbReference type="ARBA" id="ARBA00023136"/>
    </source>
</evidence>
<protein>
    <submittedName>
        <fullName evidence="8">PspC domain-containing protein</fullName>
    </submittedName>
</protein>
<dbReference type="EMBL" id="CP063144">
    <property type="protein sequence ID" value="QOR94786.1"/>
    <property type="molecule type" value="Genomic_DNA"/>
</dbReference>
<dbReference type="InterPro" id="IPR052027">
    <property type="entry name" value="PspC"/>
</dbReference>
<feature type="transmembrane region" description="Helical" evidence="6">
    <location>
        <begin position="35"/>
        <end position="60"/>
    </location>
</feature>
<dbReference type="AlphaFoldDB" id="A0A7M1URW8"/>
<keyword evidence="9" id="KW-1185">Reference proteome</keyword>
<feature type="transmembrane region" description="Helical" evidence="6">
    <location>
        <begin position="87"/>
        <end position="106"/>
    </location>
</feature>
<dbReference type="Pfam" id="PF04024">
    <property type="entry name" value="PspC"/>
    <property type="match status" value="1"/>
</dbReference>
<proteinExistence type="predicted"/>
<name>A0A7M1URW8_9CREN</name>
<feature type="domain" description="Phage shock protein PspC N-terminal" evidence="7">
    <location>
        <begin position="5"/>
        <end position="63"/>
    </location>
</feature>
<keyword evidence="4 6" id="KW-1133">Transmembrane helix</keyword>
<comment type="subcellular location">
    <subcellularLocation>
        <location evidence="1">Cell membrane</location>
        <topology evidence="1">Single-pass membrane protein</topology>
    </subcellularLocation>
</comment>
<dbReference type="KEGG" id="tcs:IMZ38_02355"/>
<evidence type="ECO:0000256" key="2">
    <source>
        <dbReference type="ARBA" id="ARBA00022475"/>
    </source>
</evidence>
<dbReference type="Proteomes" id="UP000593766">
    <property type="component" value="Chromosome"/>
</dbReference>
<reference evidence="8 9" key="1">
    <citation type="submission" date="2020-10" db="EMBL/GenBank/DDBJ databases">
        <title>Complete genome sequence of Thermosphaera aggregans strain 3507.</title>
        <authorList>
            <person name="Zayulina K.S."/>
            <person name="Elcheninov A.G."/>
            <person name="Toshchakov S.V."/>
            <person name="Kublanov I.V."/>
            <person name="Kochetkova T.V."/>
        </authorList>
    </citation>
    <scope>NUCLEOTIDE SEQUENCE [LARGE SCALE GENOMIC DNA]</scope>
    <source>
        <strain evidence="8 9">3507</strain>
    </source>
</reference>
<dbReference type="GeneID" id="59454223"/>
<dbReference type="PANTHER" id="PTHR33885">
    <property type="entry name" value="PHAGE SHOCK PROTEIN C"/>
    <property type="match status" value="1"/>
</dbReference>
<evidence type="ECO:0000256" key="4">
    <source>
        <dbReference type="ARBA" id="ARBA00022989"/>
    </source>
</evidence>
<gene>
    <name evidence="8" type="ORF">IMZ38_02355</name>
</gene>
<sequence length="160" mass="17528">MSEIRKIYRSRSDKILCGVCGGLASYFRVDPTIVRLLWVAVTVLAPAPGLILYLVACLIIPEEPGPQQPPAPSQPLRLERTVDEKPLLVAGIILLVVGGLIITSVMGDLVKDLARWWGYVWVDERLRALAGVILVIVGLVLVLKHREKPVKPAPPSQQSL</sequence>
<keyword evidence="2" id="KW-1003">Cell membrane</keyword>
<keyword evidence="3 6" id="KW-0812">Transmembrane</keyword>
<organism evidence="8 9">
    <name type="scientific">Thermosphaera chiliense</name>
    <dbReference type="NCBI Taxonomy" id="3402707"/>
    <lineage>
        <taxon>Archaea</taxon>
        <taxon>Thermoproteota</taxon>
        <taxon>Thermoprotei</taxon>
        <taxon>Desulfurococcales</taxon>
        <taxon>Desulfurococcaceae</taxon>
        <taxon>Thermosphaera</taxon>
    </lineage>
</organism>
<evidence type="ECO:0000259" key="7">
    <source>
        <dbReference type="Pfam" id="PF04024"/>
    </source>
</evidence>
<evidence type="ECO:0000256" key="3">
    <source>
        <dbReference type="ARBA" id="ARBA00022692"/>
    </source>
</evidence>
<dbReference type="GO" id="GO:0005886">
    <property type="term" value="C:plasma membrane"/>
    <property type="evidence" value="ECO:0007669"/>
    <property type="project" value="UniProtKB-SubCell"/>
</dbReference>
<evidence type="ECO:0000256" key="6">
    <source>
        <dbReference type="SAM" id="Phobius"/>
    </source>
</evidence>
<evidence type="ECO:0000313" key="9">
    <source>
        <dbReference type="Proteomes" id="UP000593766"/>
    </source>
</evidence>
<dbReference type="OrthoDB" id="103681at2157"/>